<protein>
    <recommendedName>
        <fullName evidence="3">Glabrous enhancer-binding protein-like DBD domain-containing protein</fullName>
    </recommendedName>
</protein>
<dbReference type="EMBL" id="JBJUIK010000004">
    <property type="protein sequence ID" value="KAL3530119.1"/>
    <property type="molecule type" value="Genomic_DNA"/>
</dbReference>
<reference evidence="4 5" key="1">
    <citation type="submission" date="2024-11" db="EMBL/GenBank/DDBJ databases">
        <title>A near-complete genome assembly of Cinchona calisaya.</title>
        <authorList>
            <person name="Lian D.C."/>
            <person name="Zhao X.W."/>
            <person name="Wei L."/>
        </authorList>
    </citation>
    <scope>NUCLEOTIDE SEQUENCE [LARGE SCALE GENOMIC DNA]</scope>
    <source>
        <tissue evidence="4">Nenye</tissue>
    </source>
</reference>
<feature type="region of interest" description="Disordered" evidence="2">
    <location>
        <begin position="290"/>
        <end position="310"/>
    </location>
</feature>
<feature type="compositionally biased region" description="Polar residues" evidence="2">
    <location>
        <begin position="143"/>
        <end position="155"/>
    </location>
</feature>
<accession>A0ABD3AG19</accession>
<feature type="region of interest" description="Disordered" evidence="2">
    <location>
        <begin position="102"/>
        <end position="173"/>
    </location>
</feature>
<feature type="domain" description="Glabrous enhancer-binding protein-like DBD" evidence="3">
    <location>
        <begin position="197"/>
        <end position="290"/>
    </location>
</feature>
<evidence type="ECO:0000256" key="2">
    <source>
        <dbReference type="SAM" id="MobiDB-lite"/>
    </source>
</evidence>
<evidence type="ECO:0000259" key="3">
    <source>
        <dbReference type="Pfam" id="PF04504"/>
    </source>
</evidence>
<feature type="compositionally biased region" description="Gly residues" evidence="2">
    <location>
        <begin position="300"/>
        <end position="310"/>
    </location>
</feature>
<feature type="compositionally biased region" description="Polar residues" evidence="2">
    <location>
        <begin position="107"/>
        <end position="135"/>
    </location>
</feature>
<dbReference type="Proteomes" id="UP001630127">
    <property type="component" value="Unassembled WGS sequence"/>
</dbReference>
<dbReference type="InterPro" id="IPR053932">
    <property type="entry name" value="GeBP-like_DBD"/>
</dbReference>
<evidence type="ECO:0000313" key="5">
    <source>
        <dbReference type="Proteomes" id="UP001630127"/>
    </source>
</evidence>
<comment type="similarity">
    <text evidence="1">Belongs to the GeBP family.</text>
</comment>
<name>A0ABD3AG19_9GENT</name>
<dbReference type="Pfam" id="PF04504">
    <property type="entry name" value="GeBP-like_DBD"/>
    <property type="match status" value="1"/>
</dbReference>
<evidence type="ECO:0000313" key="4">
    <source>
        <dbReference type="EMBL" id="KAL3530119.1"/>
    </source>
</evidence>
<proteinExistence type="inferred from homology"/>
<sequence>MAARPPRPPPGPIPSDTEILNGIHEYLMENRSFPNQDGELGMNVFVHNYLHSNADPQLVRQRMNTLQVVRHMLQRPPQPLWPLLPHERQQKFALCQRLRRQPHISDSHTTSADETSLTGPPLSYNSTSLDESNSIHGLRDVDQSSPLDQTNQATCSRAPHTPTPNPSSEKSYTMTTRGRLFENLNQRGDRDTTAAAQDINILTKMVAYSEANNNIYPYVSAERLSKFVKNWLLSDADPGEIGKRIQKLREMYGKYLILNNNNDEDGNGKPVYSDSTDDRSLLDLSKKLWHDEFGNPNDDSGGGNSSGDQS</sequence>
<feature type="region of interest" description="Disordered" evidence="2">
    <location>
        <begin position="259"/>
        <end position="278"/>
    </location>
</feature>
<organism evidence="4 5">
    <name type="scientific">Cinchona calisaya</name>
    <dbReference type="NCBI Taxonomy" id="153742"/>
    <lineage>
        <taxon>Eukaryota</taxon>
        <taxon>Viridiplantae</taxon>
        <taxon>Streptophyta</taxon>
        <taxon>Embryophyta</taxon>
        <taxon>Tracheophyta</taxon>
        <taxon>Spermatophyta</taxon>
        <taxon>Magnoliopsida</taxon>
        <taxon>eudicotyledons</taxon>
        <taxon>Gunneridae</taxon>
        <taxon>Pentapetalae</taxon>
        <taxon>asterids</taxon>
        <taxon>lamiids</taxon>
        <taxon>Gentianales</taxon>
        <taxon>Rubiaceae</taxon>
        <taxon>Cinchonoideae</taxon>
        <taxon>Cinchoneae</taxon>
        <taxon>Cinchona</taxon>
    </lineage>
</organism>
<evidence type="ECO:0000256" key="1">
    <source>
        <dbReference type="ARBA" id="ARBA00010820"/>
    </source>
</evidence>
<dbReference type="AlphaFoldDB" id="A0ABD3AG19"/>
<comment type="caution">
    <text evidence="4">The sequence shown here is derived from an EMBL/GenBank/DDBJ whole genome shotgun (WGS) entry which is preliminary data.</text>
</comment>
<keyword evidence="5" id="KW-1185">Reference proteome</keyword>
<gene>
    <name evidence="4" type="ORF">ACH5RR_009441</name>
</gene>